<evidence type="ECO:0000256" key="1">
    <source>
        <dbReference type="SAM" id="Phobius"/>
    </source>
</evidence>
<keyword evidence="1" id="KW-0812">Transmembrane</keyword>
<organism evidence="2">
    <name type="scientific">Milk vetch dwarf virus</name>
    <dbReference type="NCBI Taxonomy" id="67585"/>
    <lineage>
        <taxon>Viruses</taxon>
        <taxon>Monodnaviria</taxon>
        <taxon>Shotokuvirae</taxon>
        <taxon>Cressdnaviricota</taxon>
        <taxon>Arfiviricetes</taxon>
        <taxon>Mulpavirales</taxon>
        <taxon>Nanoviridae</taxon>
        <taxon>Nanovirus</taxon>
        <taxon>Nanovirus astragali</taxon>
    </lineage>
</organism>
<feature type="transmembrane region" description="Helical" evidence="1">
    <location>
        <begin position="62"/>
        <end position="91"/>
    </location>
</feature>
<keyword evidence="1" id="KW-1133">Transmembrane helix</keyword>
<keyword evidence="1" id="KW-0472">Membrane</keyword>
<dbReference type="EMBL" id="LC099944">
    <property type="protein sequence ID" value="BAU71544.1"/>
    <property type="molecule type" value="Genomic_DNA"/>
</dbReference>
<proteinExistence type="predicted"/>
<reference evidence="2" key="1">
    <citation type="submission" date="2015-11" db="EMBL/GenBank/DDBJ databases">
        <title>First Report of Milk vetch dwarf virus from Bangladesh.</title>
        <authorList>
            <person name="Sano Y."/>
            <person name="Kamal M.U."/>
        </authorList>
    </citation>
    <scope>NUCLEOTIDE SEQUENCE</scope>
    <source>
        <strain evidence="2">BD1</strain>
    </source>
</reference>
<evidence type="ECO:0000313" key="2">
    <source>
        <dbReference type="EMBL" id="BAU71544.1"/>
    </source>
</evidence>
<sequence length="165" mass="19410">MLYSHAMIYFYGGDLFRSIAIITRTQYAIICIYKDISQEGRHIRLKKSLPSEEIVLHMEPRFLLVCLLFVVLLQPAFVFNMVFGYIPGYVIRKNYARLKVMFLTNTFEQPEEDQIQPSVEKNPFEDIDPDVIKHLKTLDMDTSLDGEDLAYLQRFWESMSVNKNK</sequence>
<accession>A0A146ICW8</accession>
<protein>
    <submittedName>
        <fullName evidence="2">U4 protein</fullName>
    </submittedName>
</protein>
<name>A0A146ICW8_9VIRU</name>